<dbReference type="RefSeq" id="XP_029319931.1">
    <property type="nucleotide sequence ID" value="XM_029464071.1"/>
</dbReference>
<dbReference type="Pfam" id="PF06398">
    <property type="entry name" value="Pex24p"/>
    <property type="match status" value="1"/>
</dbReference>
<dbReference type="KEGG" id="pkz:C5L36_0A10400"/>
<evidence type="ECO:0000256" key="2">
    <source>
        <dbReference type="ARBA" id="ARBA00022692"/>
    </source>
</evidence>
<feature type="domain" description="TECPR1-like DysF" evidence="6">
    <location>
        <begin position="126"/>
        <end position="546"/>
    </location>
</feature>
<evidence type="ECO:0000256" key="3">
    <source>
        <dbReference type="ARBA" id="ARBA00022989"/>
    </source>
</evidence>
<dbReference type="VEuPathDB" id="FungiDB:C5L36_0A10400"/>
<dbReference type="PANTHER" id="PTHR28304:SF1">
    <property type="entry name" value="PEROXISOMAL MEMBRANE PROTEIN PEX28"/>
    <property type="match status" value="1"/>
</dbReference>
<name>A0A2U9QZM4_PICKU</name>
<dbReference type="InterPro" id="IPR010482">
    <property type="entry name" value="TECPR1-like_DysF"/>
</dbReference>
<evidence type="ECO:0000313" key="7">
    <source>
        <dbReference type="EMBL" id="AWU74454.1"/>
    </source>
</evidence>
<organism evidence="7 8">
    <name type="scientific">Pichia kudriavzevii</name>
    <name type="common">Yeast</name>
    <name type="synonym">Issatchenkia orientalis</name>
    <dbReference type="NCBI Taxonomy" id="4909"/>
    <lineage>
        <taxon>Eukaryota</taxon>
        <taxon>Fungi</taxon>
        <taxon>Dikarya</taxon>
        <taxon>Ascomycota</taxon>
        <taxon>Saccharomycotina</taxon>
        <taxon>Pichiomycetes</taxon>
        <taxon>Pichiales</taxon>
        <taxon>Pichiaceae</taxon>
        <taxon>Pichia</taxon>
    </lineage>
</organism>
<keyword evidence="2 5" id="KW-0812">Transmembrane</keyword>
<gene>
    <name evidence="7" type="ORF">C5L36_0A10400</name>
</gene>
<reference evidence="7 8" key="1">
    <citation type="submission" date="2018-06" db="EMBL/GenBank/DDBJ databases">
        <title>Population genomics shows no distinction between pathogenic Candida krusei and environmental Pichia kudriavzevii: One species, four names.</title>
        <authorList>
            <person name="Douglass A.P."/>
            <person name="Offei B."/>
            <person name="Braun-Galleani S."/>
            <person name="Coughlan A.Y."/>
            <person name="Martos A."/>
            <person name="Ortiz-Merino R.A."/>
            <person name="Byrne K.P."/>
            <person name="Wolfe K.H."/>
        </authorList>
    </citation>
    <scope>NUCLEOTIDE SEQUENCE [LARGE SCALE GENOMIC DNA]</scope>
    <source>
        <strain evidence="7 8">CBS573</strain>
    </source>
</reference>
<dbReference type="Proteomes" id="UP000249293">
    <property type="component" value="Chromosome 1"/>
</dbReference>
<dbReference type="PANTHER" id="PTHR28304">
    <property type="entry name" value="PEROXISOMAL MEMBRANE PROTEIN PEX29"/>
    <property type="match status" value="1"/>
</dbReference>
<sequence length="553" mass="64528">MNMGKKKTVHVLSVNVDDSKFKYGDDQYRLDIKIKIMFGVRRDGKNAHNSHRRKVVKSISRLLISLVAHDDENLESFLEELEERGSSSEAKRGKHFIDRIMKSKILQKASSIETKEVNENVDKDKLSLPKLATNFQALAKKLNIINMLINEIHDIGKWKHADKTLTVLLLYTWMCIYPYFLLICPIVFAAGYMCYQYTYRHPLINKPSCSTRDKSLEKVWELGCGERLKQVRSERLPDRGLFGFLLDGSDEEEGMQANGDEERERFDEGDAREIFRDVEVSGMFEEYEKMIEKEGNERDGTRENTFGLEEHFESTYHNHILESLLEIQTLTGQILDSVERGERFIEECCSFQNEKVSTVLLYKLLLIVVIVFVLGDYINWKLITITLPWIVLGTIHPMGKVFFRLLTVKGGNNNSNHEGKKRKPYGEHVVEERHENNILDEYLESLVLIDESVTAREVYIYEIERLHPVKGYMAFGYSDTAFDKNDYVRRRREMPLMVSNIVDVQPPEGWVFLNGEEWRASSGGRWEYDVGTVMEPSVFRRRVWKRRVITTKF</sequence>
<dbReference type="GO" id="GO:0005778">
    <property type="term" value="C:peroxisomal membrane"/>
    <property type="evidence" value="ECO:0007669"/>
    <property type="project" value="TreeGrafter"/>
</dbReference>
<dbReference type="GeneID" id="40382164"/>
<comment type="subcellular location">
    <subcellularLocation>
        <location evidence="1">Membrane</location>
        <topology evidence="1">Multi-pass membrane protein</topology>
    </subcellularLocation>
</comment>
<dbReference type="STRING" id="4909.A0A2U9QZM4"/>
<feature type="transmembrane region" description="Helical" evidence="5">
    <location>
        <begin position="359"/>
        <end position="378"/>
    </location>
</feature>
<keyword evidence="4 5" id="KW-0472">Membrane</keyword>
<evidence type="ECO:0000259" key="6">
    <source>
        <dbReference type="Pfam" id="PF06398"/>
    </source>
</evidence>
<dbReference type="GO" id="GO:0007031">
    <property type="term" value="P:peroxisome organization"/>
    <property type="evidence" value="ECO:0007669"/>
    <property type="project" value="UniProtKB-ARBA"/>
</dbReference>
<accession>A0A2U9QZM4</accession>
<feature type="transmembrane region" description="Helical" evidence="5">
    <location>
        <begin position="167"/>
        <end position="193"/>
    </location>
</feature>
<dbReference type="InterPro" id="IPR052816">
    <property type="entry name" value="Peroxisomal_Membrane_PEX28-32"/>
</dbReference>
<protein>
    <recommendedName>
        <fullName evidence="6">TECPR1-like DysF domain-containing protein</fullName>
    </recommendedName>
</protein>
<keyword evidence="8" id="KW-1185">Reference proteome</keyword>
<evidence type="ECO:0000313" key="8">
    <source>
        <dbReference type="Proteomes" id="UP000249293"/>
    </source>
</evidence>
<keyword evidence="3 5" id="KW-1133">Transmembrane helix</keyword>
<dbReference type="OrthoDB" id="3993429at2759"/>
<evidence type="ECO:0000256" key="4">
    <source>
        <dbReference type="ARBA" id="ARBA00023136"/>
    </source>
</evidence>
<proteinExistence type="predicted"/>
<dbReference type="EMBL" id="CP028773">
    <property type="protein sequence ID" value="AWU74454.1"/>
    <property type="molecule type" value="Genomic_DNA"/>
</dbReference>
<dbReference type="AlphaFoldDB" id="A0A2U9QZM4"/>
<evidence type="ECO:0000256" key="5">
    <source>
        <dbReference type="SAM" id="Phobius"/>
    </source>
</evidence>
<evidence type="ECO:0000256" key="1">
    <source>
        <dbReference type="ARBA" id="ARBA00004141"/>
    </source>
</evidence>